<dbReference type="InterPro" id="IPR010093">
    <property type="entry name" value="SinI_DNA-bd"/>
</dbReference>
<name>F7QTX1_9LACO</name>
<dbReference type="AlphaFoldDB" id="F7QTX1"/>
<gene>
    <name evidence="1" type="ORF">LSGJ_00636</name>
</gene>
<comment type="caution">
    <text evidence="1">The sequence shown here is derived from an EMBL/GenBank/DDBJ whole genome shotgun (WGS) entry which is preliminary data.</text>
</comment>
<organism evidence="1 2">
    <name type="scientific">Ligilactobacillus salivarius GJ-24</name>
    <dbReference type="NCBI Taxonomy" id="1041521"/>
    <lineage>
        <taxon>Bacteria</taxon>
        <taxon>Bacillati</taxon>
        <taxon>Bacillota</taxon>
        <taxon>Bacilli</taxon>
        <taxon>Lactobacillales</taxon>
        <taxon>Lactobacillaceae</taxon>
        <taxon>Ligilactobacillus</taxon>
    </lineage>
</organism>
<protein>
    <submittedName>
        <fullName evidence="1">Uncharacterized protein</fullName>
    </submittedName>
</protein>
<reference evidence="1 2" key="1">
    <citation type="journal article" date="2011" name="J. Bacteriol.">
        <title>Genome Sequence of Lactobacillus salivarius GJ-24, a Probiotic Strain Isolated from Healthy Adult Intestine.</title>
        <authorList>
            <person name="Cho Y.J."/>
            <person name="Choi J.K."/>
            <person name="Kim J.H."/>
            <person name="Lim Y.S."/>
            <person name="Ham J.S."/>
            <person name="Kang D.K."/>
            <person name="Chun J."/>
            <person name="Paik H.D."/>
            <person name="Kim G.B."/>
        </authorList>
    </citation>
    <scope>NUCLEOTIDE SEQUENCE [LARGE SCALE GENOMIC DNA]</scope>
    <source>
        <strain evidence="1 2">GJ-24</strain>
    </source>
</reference>
<evidence type="ECO:0000313" key="2">
    <source>
        <dbReference type="Proteomes" id="UP000003074"/>
    </source>
</evidence>
<evidence type="ECO:0000313" key="1">
    <source>
        <dbReference type="EMBL" id="EGM52216.1"/>
    </source>
</evidence>
<dbReference type="NCBIfam" id="TIGR01764">
    <property type="entry name" value="excise"/>
    <property type="match status" value="1"/>
</dbReference>
<dbReference type="Gene3D" id="3.90.105.50">
    <property type="match status" value="1"/>
</dbReference>
<dbReference type="EMBL" id="AFOI01000002">
    <property type="protein sequence ID" value="EGM52216.1"/>
    <property type="molecule type" value="Genomic_DNA"/>
</dbReference>
<dbReference type="GO" id="GO:0003677">
    <property type="term" value="F:DNA binding"/>
    <property type="evidence" value="ECO:0007669"/>
    <property type="project" value="InterPro"/>
</dbReference>
<accession>F7QTX1</accession>
<dbReference type="Proteomes" id="UP000003074">
    <property type="component" value="Unassembled WGS sequence"/>
</dbReference>
<dbReference type="RefSeq" id="WP_004564231.1">
    <property type="nucleotide sequence ID" value="NZ_AFOI01000002.1"/>
</dbReference>
<proteinExistence type="predicted"/>
<dbReference type="InterPro" id="IPR015122">
    <property type="entry name" value="Tn916-Xis"/>
</dbReference>
<dbReference type="Pfam" id="PF09035">
    <property type="entry name" value="Tn916-Xis"/>
    <property type="match status" value="1"/>
</dbReference>
<dbReference type="InterPro" id="IPR038148">
    <property type="entry name" value="Tn1545/Tn916_Xis"/>
</dbReference>
<dbReference type="PATRIC" id="fig|1041521.3.peg.639"/>
<sequence length="66" mass="7932">MQEKDVPIWHKSNLTLTEAAKYFNVGIDKLRKITNDEDCNFVLWVGNKRLIKRELMDEYLKKQYSI</sequence>